<protein>
    <submittedName>
        <fullName evidence="3">2-succinylbenzoate-CoA ligase</fullName>
    </submittedName>
    <submittedName>
        <fullName evidence="4">O-succinylbenzoic acid--CoA ligase</fullName>
        <ecNumber evidence="4">6.2.1.26</ecNumber>
    </submittedName>
</protein>
<evidence type="ECO:0000313" key="5">
    <source>
        <dbReference type="Proteomes" id="UP000614609"/>
    </source>
</evidence>
<dbReference type="InterPro" id="IPR025110">
    <property type="entry name" value="AMP-bd_C"/>
</dbReference>
<dbReference type="InterPro" id="IPR000873">
    <property type="entry name" value="AMP-dep_synth/lig_dom"/>
</dbReference>
<evidence type="ECO:0000259" key="1">
    <source>
        <dbReference type="Pfam" id="PF00501"/>
    </source>
</evidence>
<dbReference type="SUPFAM" id="SSF56801">
    <property type="entry name" value="Acetyl-CoA synthetase-like"/>
    <property type="match status" value="1"/>
</dbReference>
<feature type="domain" description="AMP-dependent synthetase/ligase" evidence="1">
    <location>
        <begin position="6"/>
        <end position="356"/>
    </location>
</feature>
<dbReference type="PANTHER" id="PTHR43767:SF1">
    <property type="entry name" value="NONRIBOSOMAL PEPTIDE SYNTHASE PES1 (EUROFUNG)-RELATED"/>
    <property type="match status" value="1"/>
</dbReference>
<dbReference type="RefSeq" id="WP_188871403.1">
    <property type="nucleotide sequence ID" value="NZ_BMOO01000003.1"/>
</dbReference>
<proteinExistence type="predicted"/>
<dbReference type="AlphaFoldDB" id="A0A830FNW8"/>
<organism evidence="3 5">
    <name type="scientific">Halarchaeum rubridurum</name>
    <dbReference type="NCBI Taxonomy" id="489911"/>
    <lineage>
        <taxon>Archaea</taxon>
        <taxon>Methanobacteriati</taxon>
        <taxon>Methanobacteriota</taxon>
        <taxon>Stenosarchaea group</taxon>
        <taxon>Halobacteria</taxon>
        <taxon>Halobacteriales</taxon>
        <taxon>Halobacteriaceae</taxon>
    </lineage>
</organism>
<dbReference type="Proteomes" id="UP000614609">
    <property type="component" value="Unassembled WGS sequence"/>
</dbReference>
<reference evidence="3" key="1">
    <citation type="journal article" date="2014" name="Int. J. Syst. Evol. Microbiol.">
        <title>Complete genome sequence of Corynebacterium casei LMG S-19264T (=DSM 44701T), isolated from a smear-ripened cheese.</title>
        <authorList>
            <consortium name="US DOE Joint Genome Institute (JGI-PGF)"/>
            <person name="Walter F."/>
            <person name="Albersmeier A."/>
            <person name="Kalinowski J."/>
            <person name="Ruckert C."/>
        </authorList>
    </citation>
    <scope>NUCLEOTIDE SEQUENCE</scope>
    <source>
        <strain evidence="3">JCM 16108</strain>
    </source>
</reference>
<reference evidence="4" key="3">
    <citation type="submission" date="2021-03" db="EMBL/GenBank/DDBJ databases">
        <title>Genomic Encyclopedia of Type Strains, Phase IV (KMG-IV): sequencing the most valuable type-strain genomes for metagenomic binning, comparative biology and taxonomic classification.</title>
        <authorList>
            <person name="Goeker M."/>
        </authorList>
    </citation>
    <scope>NUCLEOTIDE SEQUENCE</scope>
    <source>
        <strain evidence="4">DSM 22443</strain>
    </source>
</reference>
<evidence type="ECO:0000259" key="2">
    <source>
        <dbReference type="Pfam" id="PF13193"/>
    </source>
</evidence>
<dbReference type="InterPro" id="IPR050237">
    <property type="entry name" value="ATP-dep_AMP-bd_enzyme"/>
</dbReference>
<dbReference type="InterPro" id="IPR020845">
    <property type="entry name" value="AMP-binding_CS"/>
</dbReference>
<feature type="domain" description="AMP-binding enzyme C-terminal" evidence="2">
    <location>
        <begin position="408"/>
        <end position="480"/>
    </location>
</feature>
<evidence type="ECO:0000313" key="4">
    <source>
        <dbReference type="EMBL" id="MBP1953405.1"/>
    </source>
</evidence>
<dbReference type="EMBL" id="BMOO01000003">
    <property type="protein sequence ID" value="GGM65549.1"/>
    <property type="molecule type" value="Genomic_DNA"/>
</dbReference>
<dbReference type="EC" id="6.2.1.26" evidence="4"/>
<dbReference type="InterPro" id="IPR042099">
    <property type="entry name" value="ANL_N_sf"/>
</dbReference>
<dbReference type="OrthoDB" id="35688at2157"/>
<name>A0A830FNW8_9EURY</name>
<dbReference type="InterPro" id="IPR045851">
    <property type="entry name" value="AMP-bd_C_sf"/>
</dbReference>
<comment type="caution">
    <text evidence="3">The sequence shown here is derived from an EMBL/GenBank/DDBJ whole genome shotgun (WGS) entry which is preliminary data.</text>
</comment>
<dbReference type="PANTHER" id="PTHR43767">
    <property type="entry name" value="LONG-CHAIN-FATTY-ACID--COA LIGASE"/>
    <property type="match status" value="1"/>
</dbReference>
<dbReference type="Pfam" id="PF00501">
    <property type="entry name" value="AMP-binding"/>
    <property type="match status" value="1"/>
</dbReference>
<gene>
    <name evidence="3" type="ORF">GCM10009017_14530</name>
    <name evidence="4" type="ORF">J2752_000286</name>
</gene>
<dbReference type="Pfam" id="PF13193">
    <property type="entry name" value="AMP-binding_C"/>
    <property type="match status" value="1"/>
</dbReference>
<dbReference type="Gene3D" id="3.40.50.12780">
    <property type="entry name" value="N-terminal domain of ligase-like"/>
    <property type="match status" value="1"/>
</dbReference>
<evidence type="ECO:0000313" key="3">
    <source>
        <dbReference type="EMBL" id="GGM65549.1"/>
    </source>
</evidence>
<dbReference type="GO" id="GO:0008756">
    <property type="term" value="F:o-succinylbenzoate-CoA ligase activity"/>
    <property type="evidence" value="ECO:0007669"/>
    <property type="project" value="UniProtKB-EC"/>
</dbReference>
<reference evidence="3" key="2">
    <citation type="submission" date="2020-09" db="EMBL/GenBank/DDBJ databases">
        <authorList>
            <person name="Sun Q."/>
            <person name="Ohkuma M."/>
        </authorList>
    </citation>
    <scope>NUCLEOTIDE SEQUENCE</scope>
    <source>
        <strain evidence="3">JCM 16108</strain>
    </source>
</reference>
<dbReference type="Gene3D" id="3.30.300.30">
    <property type="match status" value="1"/>
</dbReference>
<keyword evidence="3" id="KW-0436">Ligase</keyword>
<sequence length="498" mass="52435">MRDLLATRARASPGDAALVDDASGREWTYAALDAAVERTAGRLAALGVTRDDHVGVLLETRPAFVRLVFAVQRLGATLVPLNARLSPTELETQRERADLVLLACEADTEADALTAAGAVPVVSVDEPTDSGVRVLGERDPEDVAPAEWTPEDDLALLYTSGTTGDPKPVRLTFGNVVAAAGASAFTLGVLPDDRWLCCLSMYHMGGLSIPLRCALYGTTCVLQRGFDAEETARALAEHDCTGVSVVPTMLDRLLRADAELPDSLRFVLCGGAPTPPDLVAACEDAGVPIHPSYGMTEATSQIATARPAAAYSNPETVGRPLFGTTVTVVDEAGDPVPTGETGELCVSGPTITPGYYDAPAANAEAFGPHGLRTGDVGYRDDAGRLYVLNRRSDRIITGGENVDPGRVAAVIRSHPAVRDVAVVGVDDPEWGERVTALVVPEDGVALDRDALETHWEGRLAGFAQPRTVAFVDDLPRTASGTVDRAVARERARAAADDL</sequence>
<dbReference type="Proteomes" id="UP000765891">
    <property type="component" value="Unassembled WGS sequence"/>
</dbReference>
<keyword evidence="5" id="KW-1185">Reference proteome</keyword>
<accession>A0A830FNW8</accession>
<dbReference type="EMBL" id="JAGGKO010000001">
    <property type="protein sequence ID" value="MBP1953405.1"/>
    <property type="molecule type" value="Genomic_DNA"/>
</dbReference>
<dbReference type="PROSITE" id="PS00455">
    <property type="entry name" value="AMP_BINDING"/>
    <property type="match status" value="1"/>
</dbReference>